<dbReference type="KEGG" id="fld:ABNE31_11475"/>
<evidence type="ECO:0000313" key="2">
    <source>
        <dbReference type="EMBL" id="XBQ22219.1"/>
    </source>
</evidence>
<dbReference type="AlphaFoldDB" id="A0AAU7MV09"/>
<protein>
    <submittedName>
        <fullName evidence="2">Crp/Fnr family transcriptional regulator</fullName>
    </submittedName>
</protein>
<dbReference type="Pfam" id="PF00027">
    <property type="entry name" value="cNMP_binding"/>
    <property type="match status" value="1"/>
</dbReference>
<dbReference type="InterPro" id="IPR014710">
    <property type="entry name" value="RmlC-like_jellyroll"/>
</dbReference>
<accession>A0AAU7MV09</accession>
<dbReference type="EMBL" id="CP157804">
    <property type="protein sequence ID" value="XBQ22219.1"/>
    <property type="molecule type" value="Genomic_DNA"/>
</dbReference>
<dbReference type="CDD" id="cd00038">
    <property type="entry name" value="CAP_ED"/>
    <property type="match status" value="1"/>
</dbReference>
<dbReference type="Gene3D" id="2.60.120.10">
    <property type="entry name" value="Jelly Rolls"/>
    <property type="match status" value="1"/>
</dbReference>
<dbReference type="InterPro" id="IPR000595">
    <property type="entry name" value="cNMP-bd_dom"/>
</dbReference>
<dbReference type="SUPFAM" id="SSF51206">
    <property type="entry name" value="cAMP-binding domain-like"/>
    <property type="match status" value="1"/>
</dbReference>
<evidence type="ECO:0000259" key="1">
    <source>
        <dbReference type="PROSITE" id="PS50042"/>
    </source>
</evidence>
<dbReference type="RefSeq" id="WP_349351229.1">
    <property type="nucleotide sequence ID" value="NZ_CP157804.1"/>
</dbReference>
<gene>
    <name evidence="2" type="ORF">ABNE31_11475</name>
</gene>
<feature type="domain" description="Cyclic nucleotide-binding" evidence="1">
    <location>
        <begin position="28"/>
        <end position="116"/>
    </location>
</feature>
<dbReference type="PROSITE" id="PS50042">
    <property type="entry name" value="CNMP_BINDING_3"/>
    <property type="match status" value="1"/>
</dbReference>
<reference evidence="2" key="1">
    <citation type="submission" date="2024-05" db="EMBL/GenBank/DDBJ databases">
        <title>Draft Genome Sequences of Flagellimonas sp. MMG031 and Marinobacter sp. MMG032 Isolated from the dinoflagellate Symbiodinium pilosum.</title>
        <authorList>
            <person name="Shikuma N.J."/>
            <person name="Farrell M.V."/>
        </authorList>
    </citation>
    <scope>NUCLEOTIDE SEQUENCE</scope>
    <source>
        <strain evidence="2">MMG031</strain>
    </source>
</reference>
<dbReference type="InterPro" id="IPR018490">
    <property type="entry name" value="cNMP-bd_dom_sf"/>
</dbReference>
<organism evidence="2">
    <name type="scientific">Flagellimonas sp. MMG031</name>
    <dbReference type="NCBI Taxonomy" id="3158549"/>
    <lineage>
        <taxon>Bacteria</taxon>
        <taxon>Pseudomonadati</taxon>
        <taxon>Bacteroidota</taxon>
        <taxon>Flavobacteriia</taxon>
        <taxon>Flavobacteriales</taxon>
        <taxon>Flavobacteriaceae</taxon>
        <taxon>Flagellimonas</taxon>
    </lineage>
</organism>
<proteinExistence type="predicted"/>
<name>A0AAU7MV09_9FLAO</name>
<sequence>MNHKSLTEHVKSQVNPRPEDLHLFTSKLREVTVAKGKFLLYPNTYVKHEYFVVKGCLTAYYLDKKGNKNIVQFAIENWWLGDFDAFYNGVPSKLYIEALEDSTLLAINHDDLQRLLEEAPIFERYFRLLVTSAFISLRKRILSSLGKTVKERYLEFCEGYPNIDGRVPNYQIANYLGISAESLSRTRRKLRALKKT</sequence>